<dbReference type="PROSITE" id="PS51534">
    <property type="entry name" value="SEFIR"/>
    <property type="match status" value="1"/>
</dbReference>
<dbReference type="Gene3D" id="2.60.120.1060">
    <property type="entry name" value="NPCBM/NEW2 domain"/>
    <property type="match status" value="1"/>
</dbReference>
<dbReference type="AlphaFoldDB" id="A0A1H9LCS9"/>
<evidence type="ECO:0000313" key="3">
    <source>
        <dbReference type="EMBL" id="SER09138.1"/>
    </source>
</evidence>
<evidence type="ECO:0000313" key="4">
    <source>
        <dbReference type="Proteomes" id="UP000199051"/>
    </source>
</evidence>
<dbReference type="Pfam" id="PF08357">
    <property type="entry name" value="SEFIR"/>
    <property type="match status" value="1"/>
</dbReference>
<dbReference type="InterPro" id="IPR035897">
    <property type="entry name" value="Toll_tir_struct_dom_sf"/>
</dbReference>
<dbReference type="Gene3D" id="3.40.50.11530">
    <property type="match status" value="1"/>
</dbReference>
<dbReference type="InterPro" id="IPR013568">
    <property type="entry name" value="SEFIR_dom"/>
</dbReference>
<feature type="domain" description="SEFIR" evidence="2">
    <location>
        <begin position="6"/>
        <end position="148"/>
    </location>
</feature>
<protein>
    <submittedName>
        <fullName evidence="3">NPCBM/NEW2 domain-containing protein</fullName>
    </submittedName>
</protein>
<organism evidence="3 4">
    <name type="scientific">Actinokineospora terrae</name>
    <dbReference type="NCBI Taxonomy" id="155974"/>
    <lineage>
        <taxon>Bacteria</taxon>
        <taxon>Bacillati</taxon>
        <taxon>Actinomycetota</taxon>
        <taxon>Actinomycetes</taxon>
        <taxon>Pseudonocardiales</taxon>
        <taxon>Pseudonocardiaceae</taxon>
        <taxon>Actinokineospora</taxon>
    </lineage>
</organism>
<accession>A0A1H9LCS9</accession>
<dbReference type="STRING" id="155974.SAMN04487818_101553"/>
<dbReference type="InterPro" id="IPR038637">
    <property type="entry name" value="NPCBM_sf"/>
</dbReference>
<dbReference type="EMBL" id="FOGI01000001">
    <property type="protein sequence ID" value="SER09138.1"/>
    <property type="molecule type" value="Genomic_DNA"/>
</dbReference>
<keyword evidence="4" id="KW-1185">Reference proteome</keyword>
<gene>
    <name evidence="3" type="ORF">SAMN04487818_101553</name>
</gene>
<reference evidence="4" key="1">
    <citation type="submission" date="2016-10" db="EMBL/GenBank/DDBJ databases">
        <authorList>
            <person name="Varghese N."/>
            <person name="Submissions S."/>
        </authorList>
    </citation>
    <scope>NUCLEOTIDE SEQUENCE [LARGE SCALE GENOMIC DNA]</scope>
    <source>
        <strain evidence="4">DSM 44260</strain>
    </source>
</reference>
<name>A0A1H9LCS9_9PSEU</name>
<evidence type="ECO:0000259" key="2">
    <source>
        <dbReference type="PROSITE" id="PS51534"/>
    </source>
</evidence>
<dbReference type="RefSeq" id="WP_177215396.1">
    <property type="nucleotide sequence ID" value="NZ_FOGI01000001.1"/>
</dbReference>
<evidence type="ECO:0000256" key="1">
    <source>
        <dbReference type="SAM" id="MobiDB-lite"/>
    </source>
</evidence>
<dbReference type="SUPFAM" id="SSF52200">
    <property type="entry name" value="Toll/Interleukin receptor TIR domain"/>
    <property type="match status" value="1"/>
</dbReference>
<sequence length="326" mass="35897">MSESSAPRVFVTYSHDSEVHKRLVREFAGYLQGRIGLEVHLDQWADGPRRDWSLWAMDNLRDADFVLVIASPAYKRRAEGLAPPDEGRGAQFEAAILRDHLTKNLAAGTQRVLPVVLPGGSVEDIPMFLTPYSTTRYEIADFTEGEVAYLISAITGESAHTAPERAPWRGGVESTPGDRPRLLLAQRERWLDSSDDFATGTARIEGVPYENSLLLRPTTTPVEHSFVEFDLGVGSYRELTTTAGIVDDATERFQTGRIEVAVDGRLRLAETVSWGRPVRVRLDLAEARRLRLAMYRPAPAATPFGGGAAGLSGTPPELAWGDPMVR</sequence>
<feature type="region of interest" description="Disordered" evidence="1">
    <location>
        <begin position="304"/>
        <end position="326"/>
    </location>
</feature>
<dbReference type="Proteomes" id="UP000199051">
    <property type="component" value="Unassembled WGS sequence"/>
</dbReference>
<proteinExistence type="predicted"/>